<dbReference type="InterPro" id="IPR045851">
    <property type="entry name" value="AMP-bd_C_sf"/>
</dbReference>
<dbReference type="InterPro" id="IPR036736">
    <property type="entry name" value="ACP-like_sf"/>
</dbReference>
<dbReference type="Gene3D" id="3.30.559.10">
    <property type="entry name" value="Chloramphenicol acetyltransferase-like domain"/>
    <property type="match status" value="2"/>
</dbReference>
<dbReference type="PROSITE" id="PS50075">
    <property type="entry name" value="CARRIER"/>
    <property type="match status" value="1"/>
</dbReference>
<dbReference type="FunFam" id="3.30.300.30:FF:000015">
    <property type="entry name" value="Nonribosomal peptide synthase SidD"/>
    <property type="match status" value="1"/>
</dbReference>
<accession>A0A9W4P944</accession>
<sequence>MRDLVKAYDGKLPKGPGPNYGKYISYLQEQEHGLSIDYWTNYLQDAIPCVLPNMNYRVLNGEAHREIKRLDLEMENLAKLQRFCAQEGITISNMFQLAWGLTLRCFIKTDDVSFGYLSAGRDVALDDIEDAVGPYINMMICRMVLGGVKTLREELQSLLASFVKSHAHQYAPLGQILGALKQPGPLFNTLISVRRPSSDGVTDASPLRLKNIWEVDPTEYNLSANIYVSSASIHISMSYWTDVCSDEQAACFASTLQKALNTISEHTDSTPSQLDLFSERNYSQVQKLNANAPQRVEQCAHHLVDQQTKVQPLAPAVCAWDGDFTYGELDHLASQWAAHLAQYGAGPEKLIPVHFEKSKWAVVAILAVVKAGAAFVLLDSSFPLNRLRDICEDIQATILISSEALFGVSTQLASSVTVIGDSTRSPGTRFEPLVPSVLPPNALYAVFTSGSTGKPKGVVLEHSSFCTSAKAHGALFSLSTSSRVLQFSSYAFDVSISELLTTLCFGGCICVPSEDERLNDLTGVANRLAINTTFLTASVSRLMEPEQVPNLHTVVLIGEPMSEQELDRWADHCTLINSYGPCECSIYTTVQPHVSRLTDPRDIGYAMQSLLWIVDQNDHNRLAPVGTIGELVIEGPLVGRGYLRNPQKTAEAFIQPPQWRSRFPVSVGGGFYKSGDLVRYGPEGTIHFAGRKDFQVKINGQRLELGEIEHHLRICLGRSIDVLVDVVYFNQPSDHPTLTAFFKSRKARATEASIFMADVPSMIASLKSRLRGSLPQYMVPQVYIQLEDFPAGNTNKIDRAKLREMALMMRQKDMAGESEKKRQPRNEGERKIQRLVANVLNLSLDQVGLDDNFFMLGGDSAYAMKLVSAARAEALHLSVKDILLQPLLEGLVGSENQPEPPDVNSSATPITMHTCGLLDIENAEEFIRETIAPKTAFTADKILYVLPTTEFQADSIRNWPFTYFLVTMHGPLDKMRLRNACKILIERHEIYRTVFVADGPDILQVVLKQVDVPFLEFPTDREKDLSALCERVCRADSDRGVPLGQLLTKFTLFSQEDPNYHILALRLSHAQYDGYCMPLLYTDLAAIYEDRSLELVTNFSTYVRHLNAQGPSKARHFWTETLKGCPHPTSLGRLSLGTADNAHYSLIELTKEVALPSPPTTITIATLMKAAAALLLMQLTSDTDLVFGQVVSGRNIGLAGVESILGVCANTVPIRVQCQPKWTVFDLLQTVQAQHIDALDHETLGLEEIRQNCTEWPEGTQLGCLIQHQNLDLKPKFSLSEVKCTTRVFGGSFERKFLHICTLPRGNRMVVQIFAPSNLLSKAHCERVLDQLCEAAFWLAAHPYHLLSEGRNPFITN</sequence>
<dbReference type="FunFam" id="3.30.559.30:FF:000005">
    <property type="entry name" value="Nonribosomal peptide synthase Pes1"/>
    <property type="match status" value="1"/>
</dbReference>
<dbReference type="InterPro" id="IPR023213">
    <property type="entry name" value="CAT-like_dom_sf"/>
</dbReference>
<dbReference type="Pfam" id="PF00550">
    <property type="entry name" value="PP-binding"/>
    <property type="match status" value="1"/>
</dbReference>
<dbReference type="Pfam" id="PF00668">
    <property type="entry name" value="Condensation"/>
    <property type="match status" value="2"/>
</dbReference>
<dbReference type="PANTHER" id="PTHR45527:SF16">
    <property type="entry name" value="NONRIBOSOMAL PEPTIDE SYNTHASE ATNA-RELATED"/>
    <property type="match status" value="1"/>
</dbReference>
<proteinExistence type="inferred from homology"/>
<dbReference type="InterPro" id="IPR000873">
    <property type="entry name" value="AMP-dep_synth/lig_dom"/>
</dbReference>
<evidence type="ECO:0000256" key="4">
    <source>
        <dbReference type="ARBA" id="ARBA00029454"/>
    </source>
</evidence>
<dbReference type="InterPro" id="IPR042099">
    <property type="entry name" value="ANL_N_sf"/>
</dbReference>
<evidence type="ECO:0000256" key="3">
    <source>
        <dbReference type="ARBA" id="ARBA00022598"/>
    </source>
</evidence>
<gene>
    <name evidence="6" type="ORF">PEGY_LOCUS7837</name>
</gene>
<dbReference type="CDD" id="cd19542">
    <property type="entry name" value="CT_NRPS-like"/>
    <property type="match status" value="1"/>
</dbReference>
<evidence type="ECO:0000313" key="6">
    <source>
        <dbReference type="EMBL" id="CAG8904531.1"/>
    </source>
</evidence>
<dbReference type="PANTHER" id="PTHR45527">
    <property type="entry name" value="NONRIBOSOMAL PEPTIDE SYNTHETASE"/>
    <property type="match status" value="1"/>
</dbReference>
<dbReference type="Proteomes" id="UP001154252">
    <property type="component" value="Unassembled WGS sequence"/>
</dbReference>
<evidence type="ECO:0000259" key="5">
    <source>
        <dbReference type="PROSITE" id="PS50075"/>
    </source>
</evidence>
<evidence type="ECO:0000256" key="2">
    <source>
        <dbReference type="ARBA" id="ARBA00022553"/>
    </source>
</evidence>
<dbReference type="FunFam" id="3.40.50.12780:FF:000014">
    <property type="entry name" value="Nonribosomal peptide synthetase 1"/>
    <property type="match status" value="1"/>
</dbReference>
<dbReference type="SUPFAM" id="SSF56801">
    <property type="entry name" value="Acetyl-CoA synthetase-like"/>
    <property type="match status" value="1"/>
</dbReference>
<dbReference type="InterPro" id="IPR001242">
    <property type="entry name" value="Condensation_dom"/>
</dbReference>
<dbReference type="Gene3D" id="3.30.300.30">
    <property type="match status" value="1"/>
</dbReference>
<evidence type="ECO:0000256" key="1">
    <source>
        <dbReference type="ARBA" id="ARBA00022450"/>
    </source>
</evidence>
<dbReference type="Gene3D" id="1.10.1200.10">
    <property type="entry name" value="ACP-like"/>
    <property type="match status" value="1"/>
</dbReference>
<keyword evidence="2" id="KW-0597">Phosphoprotein</keyword>
<reference evidence="6" key="1">
    <citation type="submission" date="2021-07" db="EMBL/GenBank/DDBJ databases">
        <authorList>
            <person name="Branca A.L. A."/>
        </authorList>
    </citation>
    <scope>NUCLEOTIDE SEQUENCE</scope>
</reference>
<keyword evidence="1" id="KW-0596">Phosphopantetheine</keyword>
<dbReference type="NCBIfam" id="TIGR01733">
    <property type="entry name" value="AA-adenyl-dom"/>
    <property type="match status" value="1"/>
</dbReference>
<protein>
    <recommendedName>
        <fullName evidence="5">Carrier domain-containing protein</fullName>
    </recommendedName>
</protein>
<comment type="caution">
    <text evidence="6">The sequence shown here is derived from an EMBL/GenBank/DDBJ whole genome shotgun (WGS) entry which is preliminary data.</text>
</comment>
<dbReference type="EMBL" id="CAJVRC010000884">
    <property type="protein sequence ID" value="CAG8904531.1"/>
    <property type="molecule type" value="Genomic_DNA"/>
</dbReference>
<dbReference type="GO" id="GO:0031177">
    <property type="term" value="F:phosphopantetheine binding"/>
    <property type="evidence" value="ECO:0007669"/>
    <property type="project" value="TreeGrafter"/>
</dbReference>
<dbReference type="GO" id="GO:0016874">
    <property type="term" value="F:ligase activity"/>
    <property type="evidence" value="ECO:0007669"/>
    <property type="project" value="UniProtKB-KW"/>
</dbReference>
<dbReference type="CDD" id="cd05918">
    <property type="entry name" value="A_NRPS_SidN3_like"/>
    <property type="match status" value="1"/>
</dbReference>
<dbReference type="GO" id="GO:0044550">
    <property type="term" value="P:secondary metabolite biosynthetic process"/>
    <property type="evidence" value="ECO:0007669"/>
    <property type="project" value="TreeGrafter"/>
</dbReference>
<feature type="domain" description="Carrier" evidence="5">
    <location>
        <begin position="823"/>
        <end position="911"/>
    </location>
</feature>
<organism evidence="6 7">
    <name type="scientific">Penicillium egyptiacum</name>
    <dbReference type="NCBI Taxonomy" id="1303716"/>
    <lineage>
        <taxon>Eukaryota</taxon>
        <taxon>Fungi</taxon>
        <taxon>Dikarya</taxon>
        <taxon>Ascomycota</taxon>
        <taxon>Pezizomycotina</taxon>
        <taxon>Eurotiomycetes</taxon>
        <taxon>Eurotiomycetidae</taxon>
        <taxon>Eurotiales</taxon>
        <taxon>Aspergillaceae</taxon>
        <taxon>Penicillium</taxon>
    </lineage>
</organism>
<dbReference type="InterPro" id="IPR009081">
    <property type="entry name" value="PP-bd_ACP"/>
</dbReference>
<dbReference type="Gene3D" id="3.40.50.12780">
    <property type="entry name" value="N-terminal domain of ligase-like"/>
    <property type="match status" value="1"/>
</dbReference>
<dbReference type="GO" id="GO:0043041">
    <property type="term" value="P:amino acid activation for nonribosomal peptide biosynthetic process"/>
    <property type="evidence" value="ECO:0007669"/>
    <property type="project" value="TreeGrafter"/>
</dbReference>
<dbReference type="OrthoDB" id="416786at2759"/>
<dbReference type="InterPro" id="IPR010071">
    <property type="entry name" value="AA_adenyl_dom"/>
</dbReference>
<dbReference type="SUPFAM" id="SSF47336">
    <property type="entry name" value="ACP-like"/>
    <property type="match status" value="1"/>
</dbReference>
<dbReference type="SUPFAM" id="SSF52777">
    <property type="entry name" value="CoA-dependent acyltransferases"/>
    <property type="match status" value="3"/>
</dbReference>
<name>A0A9W4P944_9EURO</name>
<comment type="similarity">
    <text evidence="4">Belongs to the NRP synthetase family.</text>
</comment>
<evidence type="ECO:0000313" key="7">
    <source>
        <dbReference type="Proteomes" id="UP001154252"/>
    </source>
</evidence>
<dbReference type="GO" id="GO:0005737">
    <property type="term" value="C:cytoplasm"/>
    <property type="evidence" value="ECO:0007669"/>
    <property type="project" value="TreeGrafter"/>
</dbReference>
<keyword evidence="3" id="KW-0436">Ligase</keyword>
<dbReference type="Pfam" id="PF00501">
    <property type="entry name" value="AMP-binding"/>
    <property type="match status" value="1"/>
</dbReference>
<keyword evidence="7" id="KW-1185">Reference proteome</keyword>
<dbReference type="Gene3D" id="3.30.559.30">
    <property type="entry name" value="Nonribosomal peptide synthetase, condensation domain"/>
    <property type="match status" value="2"/>
</dbReference>